<proteinExistence type="predicted"/>
<dbReference type="AlphaFoldDB" id="A0A915BPR9"/>
<name>A0A915BPR9_PARUN</name>
<keyword evidence="1" id="KW-1185">Reference proteome</keyword>
<sequence>MSLAKGTTHWKITKWNAGKRFTFCSNYMKADFSVESTRL</sequence>
<protein>
    <submittedName>
        <fullName evidence="2">Uncharacterized protein</fullName>
    </submittedName>
</protein>
<evidence type="ECO:0000313" key="1">
    <source>
        <dbReference type="Proteomes" id="UP000887569"/>
    </source>
</evidence>
<evidence type="ECO:0000313" key="2">
    <source>
        <dbReference type="WBParaSite" id="PgR051X_g025_t01"/>
    </source>
</evidence>
<accession>A0A915BPR9</accession>
<organism evidence="1 2">
    <name type="scientific">Parascaris univalens</name>
    <name type="common">Nematode worm</name>
    <dbReference type="NCBI Taxonomy" id="6257"/>
    <lineage>
        <taxon>Eukaryota</taxon>
        <taxon>Metazoa</taxon>
        <taxon>Ecdysozoa</taxon>
        <taxon>Nematoda</taxon>
        <taxon>Chromadorea</taxon>
        <taxon>Rhabditida</taxon>
        <taxon>Spirurina</taxon>
        <taxon>Ascaridomorpha</taxon>
        <taxon>Ascaridoidea</taxon>
        <taxon>Ascarididae</taxon>
        <taxon>Parascaris</taxon>
    </lineage>
</organism>
<dbReference type="WBParaSite" id="PgR051X_g025_t01">
    <property type="protein sequence ID" value="PgR051X_g025_t01"/>
    <property type="gene ID" value="PgR051X_g025"/>
</dbReference>
<reference evidence="2" key="1">
    <citation type="submission" date="2022-11" db="UniProtKB">
        <authorList>
            <consortium name="WormBaseParasite"/>
        </authorList>
    </citation>
    <scope>IDENTIFICATION</scope>
</reference>
<dbReference type="Proteomes" id="UP000887569">
    <property type="component" value="Unplaced"/>
</dbReference>